<proteinExistence type="predicted"/>
<keyword evidence="3" id="KW-1185">Reference proteome</keyword>
<evidence type="ECO:0000313" key="3">
    <source>
        <dbReference type="Proteomes" id="UP000028725"/>
    </source>
</evidence>
<evidence type="ECO:0000313" key="2">
    <source>
        <dbReference type="EMBL" id="KFE67576.1"/>
    </source>
</evidence>
<evidence type="ECO:0000256" key="1">
    <source>
        <dbReference type="SAM" id="MobiDB-lite"/>
    </source>
</evidence>
<dbReference type="Proteomes" id="UP000028725">
    <property type="component" value="Unassembled WGS sequence"/>
</dbReference>
<accession>A0A085WIR3</accession>
<comment type="caution">
    <text evidence="2">The sequence shown here is derived from an EMBL/GenBank/DDBJ whole genome shotgun (WGS) entry which is preliminary data.</text>
</comment>
<name>A0A085WIR3_9BACT</name>
<gene>
    <name evidence="2" type="ORF">DB31_8059</name>
</gene>
<dbReference type="AlphaFoldDB" id="A0A085WIR3"/>
<organism evidence="2 3">
    <name type="scientific">Hyalangium minutum</name>
    <dbReference type="NCBI Taxonomy" id="394096"/>
    <lineage>
        <taxon>Bacteria</taxon>
        <taxon>Pseudomonadati</taxon>
        <taxon>Myxococcota</taxon>
        <taxon>Myxococcia</taxon>
        <taxon>Myxococcales</taxon>
        <taxon>Cystobacterineae</taxon>
        <taxon>Archangiaceae</taxon>
        <taxon>Hyalangium</taxon>
    </lineage>
</organism>
<sequence>MRGVRWMWLCLLPLVALGGTGETPRTEQKPQPVKFNYL</sequence>
<dbReference type="EMBL" id="JMCB01000007">
    <property type="protein sequence ID" value="KFE67576.1"/>
    <property type="molecule type" value="Genomic_DNA"/>
</dbReference>
<reference evidence="2 3" key="1">
    <citation type="submission" date="2014-04" db="EMBL/GenBank/DDBJ databases">
        <title>Genome assembly of Hyalangium minutum DSM 14724.</title>
        <authorList>
            <person name="Sharma G."/>
            <person name="Subramanian S."/>
        </authorList>
    </citation>
    <scope>NUCLEOTIDE SEQUENCE [LARGE SCALE GENOMIC DNA]</scope>
    <source>
        <strain evidence="2 3">DSM 14724</strain>
    </source>
</reference>
<protein>
    <submittedName>
        <fullName evidence="2">Uncharacterized protein</fullName>
    </submittedName>
</protein>
<feature type="region of interest" description="Disordered" evidence="1">
    <location>
        <begin position="19"/>
        <end position="38"/>
    </location>
</feature>